<dbReference type="InterPro" id="IPR050126">
    <property type="entry name" value="Ap4A_hydrolase"/>
</dbReference>
<dbReference type="EMBL" id="LAZR01047973">
    <property type="protein sequence ID" value="KKK92973.1"/>
    <property type="molecule type" value="Genomic_DNA"/>
</dbReference>
<evidence type="ECO:0000259" key="1">
    <source>
        <dbReference type="Pfam" id="PF00149"/>
    </source>
</evidence>
<protein>
    <recommendedName>
        <fullName evidence="1">Calcineurin-like phosphoesterase domain-containing protein</fullName>
    </recommendedName>
</protein>
<sequence>MYQVPLHSLIVMVGPSGAGKSTFVKNHFKPYEVVSSDALREELTGDFRNRHVNDLVFKEFHHRIEMKLKLGERVVADATHIRKKDRIATANIGTNLRVPVFYIIIDRPLEEKLATAGWRKNACGLIERHAATFQGQEKDICNGDNMATVIDTRTSYEEGAEDVEIVQRLNFDDLKKDLLSRGHKEFAVIGDVHGMTRDFQTEVDNALNNNRFIIQLGDIVDYGPDSVGCVDLMYKLVTNGQAAFIIGNHERKLEKYLEQRRKALNDPDVIAGKKSVADKIKVKMKGGALKTLEQLERLGDTKRELFETRFAALMNYARHHVILDNNLFVHASSTPTMWKASQNRLSGFDENRAVFGEVDGFGEDGFPNRLYNWVDDIPEDHYVFVGHAILDFEKIISKKGRLGGVAYFIDTGSGKAEAERGQKGIL</sequence>
<evidence type="ECO:0000313" key="2">
    <source>
        <dbReference type="EMBL" id="KKK92973.1"/>
    </source>
</evidence>
<proteinExistence type="predicted"/>
<gene>
    <name evidence="2" type="ORF">LCGC14_2697530</name>
</gene>
<dbReference type="InterPro" id="IPR029052">
    <property type="entry name" value="Metallo-depent_PP-like"/>
</dbReference>
<dbReference type="Pfam" id="PF13671">
    <property type="entry name" value="AAA_33"/>
    <property type="match status" value="1"/>
</dbReference>
<dbReference type="Pfam" id="PF00149">
    <property type="entry name" value="Metallophos"/>
    <property type="match status" value="1"/>
</dbReference>
<dbReference type="SUPFAM" id="SSF52540">
    <property type="entry name" value="P-loop containing nucleoside triphosphate hydrolases"/>
    <property type="match status" value="1"/>
</dbReference>
<dbReference type="PANTHER" id="PTHR42850:SF2">
    <property type="entry name" value="BLL5683 PROTEIN"/>
    <property type="match status" value="1"/>
</dbReference>
<dbReference type="Gene3D" id="3.40.50.300">
    <property type="entry name" value="P-loop containing nucleotide triphosphate hydrolases"/>
    <property type="match status" value="1"/>
</dbReference>
<dbReference type="SUPFAM" id="SSF56300">
    <property type="entry name" value="Metallo-dependent phosphatases"/>
    <property type="match status" value="1"/>
</dbReference>
<dbReference type="InterPro" id="IPR004843">
    <property type="entry name" value="Calcineurin-like_PHP"/>
</dbReference>
<feature type="non-terminal residue" evidence="2">
    <location>
        <position position="426"/>
    </location>
</feature>
<organism evidence="2">
    <name type="scientific">marine sediment metagenome</name>
    <dbReference type="NCBI Taxonomy" id="412755"/>
    <lineage>
        <taxon>unclassified sequences</taxon>
        <taxon>metagenomes</taxon>
        <taxon>ecological metagenomes</taxon>
    </lineage>
</organism>
<accession>A0A0F8ZGW0</accession>
<dbReference type="GO" id="GO:0016791">
    <property type="term" value="F:phosphatase activity"/>
    <property type="evidence" value="ECO:0007669"/>
    <property type="project" value="TreeGrafter"/>
</dbReference>
<dbReference type="AlphaFoldDB" id="A0A0F8ZGW0"/>
<dbReference type="PANTHER" id="PTHR42850">
    <property type="entry name" value="METALLOPHOSPHOESTERASE"/>
    <property type="match status" value="1"/>
</dbReference>
<dbReference type="Gene3D" id="3.60.21.10">
    <property type="match status" value="1"/>
</dbReference>
<dbReference type="GO" id="GO:0005737">
    <property type="term" value="C:cytoplasm"/>
    <property type="evidence" value="ECO:0007669"/>
    <property type="project" value="TreeGrafter"/>
</dbReference>
<comment type="caution">
    <text evidence="2">The sequence shown here is derived from an EMBL/GenBank/DDBJ whole genome shotgun (WGS) entry which is preliminary data.</text>
</comment>
<feature type="domain" description="Calcineurin-like phosphoesterase" evidence="1">
    <location>
        <begin position="186"/>
        <end position="301"/>
    </location>
</feature>
<dbReference type="InterPro" id="IPR027417">
    <property type="entry name" value="P-loop_NTPase"/>
</dbReference>
<name>A0A0F8ZGW0_9ZZZZ</name>
<reference evidence="2" key="1">
    <citation type="journal article" date="2015" name="Nature">
        <title>Complex archaea that bridge the gap between prokaryotes and eukaryotes.</title>
        <authorList>
            <person name="Spang A."/>
            <person name="Saw J.H."/>
            <person name="Jorgensen S.L."/>
            <person name="Zaremba-Niedzwiedzka K."/>
            <person name="Martijn J."/>
            <person name="Lind A.E."/>
            <person name="van Eijk R."/>
            <person name="Schleper C."/>
            <person name="Guy L."/>
            <person name="Ettema T.J."/>
        </authorList>
    </citation>
    <scope>NUCLEOTIDE SEQUENCE</scope>
</reference>